<dbReference type="RefSeq" id="WP_002158809.1">
    <property type="nucleotide sequence ID" value="NZ_JH792113.1"/>
</dbReference>
<comment type="caution">
    <text evidence="1">The sequence shown here is derived from an EMBL/GenBank/DDBJ whole genome shotgun (WGS) entry which is preliminary data.</text>
</comment>
<proteinExistence type="predicted"/>
<evidence type="ECO:0000313" key="2">
    <source>
        <dbReference type="Proteomes" id="UP000006997"/>
    </source>
</evidence>
<protein>
    <recommendedName>
        <fullName evidence="3">HTH cro/C1-type domain-containing protein</fullName>
    </recommendedName>
</protein>
<name>J8F1Y7_BACCE</name>
<evidence type="ECO:0000313" key="1">
    <source>
        <dbReference type="EMBL" id="EJR03182.1"/>
    </source>
</evidence>
<reference evidence="1 2" key="1">
    <citation type="submission" date="2012-04" db="EMBL/GenBank/DDBJ databases">
        <title>The Genome Sequence of Bacillus cereus MC67.</title>
        <authorList>
            <consortium name="The Broad Institute Genome Sequencing Platform"/>
            <consortium name="The Broad Institute Genome Sequencing Center for Infectious Disease"/>
            <person name="Feldgarden M."/>
            <person name="Van der Auwera G.A."/>
            <person name="Mahillon J."/>
            <person name="Duprez V."/>
            <person name="Timmery S."/>
            <person name="Mattelet C."/>
            <person name="Dierick K."/>
            <person name="Sun M."/>
            <person name="Yu Z."/>
            <person name="Zhu L."/>
            <person name="Hu X."/>
            <person name="Shank E.B."/>
            <person name="Swiecicka I."/>
            <person name="Hansen B.M."/>
            <person name="Andrup L."/>
            <person name="Young S.K."/>
            <person name="Zeng Q."/>
            <person name="Gargeya S."/>
            <person name="Fitzgerald M."/>
            <person name="Haas B."/>
            <person name="Abouelleil A."/>
            <person name="Alvarado L."/>
            <person name="Arachchi H.M."/>
            <person name="Berlin A."/>
            <person name="Chapman S.B."/>
            <person name="Goldberg J."/>
            <person name="Griggs A."/>
            <person name="Gujja S."/>
            <person name="Hansen M."/>
            <person name="Howarth C."/>
            <person name="Imamovic A."/>
            <person name="Larimer J."/>
            <person name="McCowen C."/>
            <person name="Montmayeur A."/>
            <person name="Murphy C."/>
            <person name="Neiman D."/>
            <person name="Pearson M."/>
            <person name="Priest M."/>
            <person name="Roberts A."/>
            <person name="Saif S."/>
            <person name="Shea T."/>
            <person name="Sisk P."/>
            <person name="Sykes S."/>
            <person name="Wortman J."/>
            <person name="Nusbaum C."/>
            <person name="Birren B."/>
        </authorList>
    </citation>
    <scope>NUCLEOTIDE SEQUENCE [LARGE SCALE GENOMIC DNA]</scope>
    <source>
        <strain evidence="1 2">MC67</strain>
    </source>
</reference>
<evidence type="ECO:0008006" key="3">
    <source>
        <dbReference type="Google" id="ProtNLM"/>
    </source>
</evidence>
<sequence length="82" mass="9488">MPKKLTETEVDIKRDMNEATRERYLAYKERVGCTNSAFAVRVGFSRCIIQKWLAGSFDFSAQSCEHLQFYMGCIHDSLTVEE</sequence>
<accession>J8F1Y7</accession>
<organism evidence="1 2">
    <name type="scientific">Bacillus cereus MC67</name>
    <dbReference type="NCBI Taxonomy" id="1053219"/>
    <lineage>
        <taxon>Bacteria</taxon>
        <taxon>Bacillati</taxon>
        <taxon>Bacillota</taxon>
        <taxon>Bacilli</taxon>
        <taxon>Bacillales</taxon>
        <taxon>Bacillaceae</taxon>
        <taxon>Bacillus</taxon>
        <taxon>Bacillus cereus group</taxon>
    </lineage>
</organism>
<dbReference type="AlphaFoldDB" id="J8F1Y7"/>
<gene>
    <name evidence="1" type="ORF">II3_01099</name>
</gene>
<dbReference type="EMBL" id="AHEN01000008">
    <property type="protein sequence ID" value="EJR03182.1"/>
    <property type="molecule type" value="Genomic_DNA"/>
</dbReference>
<dbReference type="Proteomes" id="UP000006997">
    <property type="component" value="Unassembled WGS sequence"/>
</dbReference>
<dbReference type="HOGENOM" id="CLU_2582266_0_0_9"/>